<protein>
    <recommendedName>
        <fullName evidence="4">DM2 domain-containing protein</fullName>
    </recommendedName>
</protein>
<dbReference type="InterPro" id="IPR003121">
    <property type="entry name" value="SWIB_MDM2_domain"/>
</dbReference>
<evidence type="ECO:0000256" key="2">
    <source>
        <dbReference type="ARBA" id="ARBA00022553"/>
    </source>
</evidence>
<feature type="region of interest" description="Disordered" evidence="3">
    <location>
        <begin position="26"/>
        <end position="103"/>
    </location>
</feature>
<gene>
    <name evidence="5" type="primary">smarcd3b</name>
</gene>
<dbReference type="GO" id="GO:0005654">
    <property type="term" value="C:nucleoplasm"/>
    <property type="evidence" value="ECO:0007669"/>
    <property type="project" value="UniProtKB-ARBA"/>
</dbReference>
<dbReference type="Proteomes" id="UP000694402">
    <property type="component" value="Unassembled WGS sequence"/>
</dbReference>
<dbReference type="PANTHER" id="PTHR13844">
    <property type="entry name" value="SWI/SNF-RELATED MATRIX-ASSOCIATED ACTIN-DEPENDENT REGULATOR OF CHROMATIN SUBFAMILY D"/>
    <property type="match status" value="1"/>
</dbReference>
<accession>A0AAZ3P702</accession>
<dbReference type="Ensembl" id="ENSOTST00005192698.1">
    <property type="protein sequence ID" value="ENSOTSP00005112295.1"/>
    <property type="gene ID" value="ENSOTSG00005012296.2"/>
</dbReference>
<dbReference type="InterPro" id="IPR019835">
    <property type="entry name" value="SWIB_domain"/>
</dbReference>
<proteinExistence type="inferred from homology"/>
<feature type="compositionally biased region" description="Low complexity" evidence="3">
    <location>
        <begin position="76"/>
        <end position="86"/>
    </location>
</feature>
<dbReference type="Gene3D" id="1.10.245.10">
    <property type="entry name" value="SWIB/MDM2 domain"/>
    <property type="match status" value="1"/>
</dbReference>
<dbReference type="CDD" id="cd17676">
    <property type="entry name" value="SWIB_BAF60C"/>
    <property type="match status" value="1"/>
</dbReference>
<evidence type="ECO:0000256" key="3">
    <source>
        <dbReference type="SAM" id="MobiDB-lite"/>
    </source>
</evidence>
<dbReference type="SMART" id="SM00151">
    <property type="entry name" value="SWIB"/>
    <property type="match status" value="1"/>
</dbReference>
<organism evidence="5 6">
    <name type="scientific">Oncorhynchus tshawytscha</name>
    <name type="common">Chinook salmon</name>
    <name type="synonym">Salmo tshawytscha</name>
    <dbReference type="NCBI Taxonomy" id="74940"/>
    <lineage>
        <taxon>Eukaryota</taxon>
        <taxon>Metazoa</taxon>
        <taxon>Chordata</taxon>
        <taxon>Craniata</taxon>
        <taxon>Vertebrata</taxon>
        <taxon>Euteleostomi</taxon>
        <taxon>Actinopterygii</taxon>
        <taxon>Neopterygii</taxon>
        <taxon>Teleostei</taxon>
        <taxon>Protacanthopterygii</taxon>
        <taxon>Salmoniformes</taxon>
        <taxon>Salmonidae</taxon>
        <taxon>Salmoninae</taxon>
        <taxon>Oncorhynchus</taxon>
    </lineage>
</organism>
<dbReference type="Pfam" id="PF02201">
    <property type="entry name" value="SWIB"/>
    <property type="match status" value="1"/>
</dbReference>
<reference evidence="6" key="1">
    <citation type="journal article" date="2018" name="PLoS ONE">
        <title>Chinook salmon (Oncorhynchus tshawytscha) genome and transcriptome.</title>
        <authorList>
            <person name="Christensen K.A."/>
            <person name="Leong J.S."/>
            <person name="Sakhrani D."/>
            <person name="Biagi C.A."/>
            <person name="Minkley D.R."/>
            <person name="Withler R.E."/>
            <person name="Rondeau E.B."/>
            <person name="Koop B.F."/>
            <person name="Devlin R.H."/>
        </authorList>
    </citation>
    <scope>NUCLEOTIDE SEQUENCE [LARGE SCALE GENOMIC DNA]</scope>
</reference>
<evidence type="ECO:0000313" key="6">
    <source>
        <dbReference type="Proteomes" id="UP000694402"/>
    </source>
</evidence>
<reference evidence="5" key="3">
    <citation type="submission" date="2025-09" db="UniProtKB">
        <authorList>
            <consortium name="Ensembl"/>
        </authorList>
    </citation>
    <scope>IDENTIFICATION</scope>
</reference>
<name>A0AAZ3P702_ONCTS</name>
<dbReference type="SUPFAM" id="SSF47592">
    <property type="entry name" value="SWIB/MDM2 domain"/>
    <property type="match status" value="1"/>
</dbReference>
<dbReference type="AlphaFoldDB" id="A0AAZ3P702"/>
<dbReference type="InterPro" id="IPR036885">
    <property type="entry name" value="SWIB_MDM2_dom_sf"/>
</dbReference>
<keyword evidence="6" id="KW-1185">Reference proteome</keyword>
<feature type="domain" description="DM2" evidence="4">
    <location>
        <begin position="313"/>
        <end position="390"/>
    </location>
</feature>
<evidence type="ECO:0000256" key="1">
    <source>
        <dbReference type="ARBA" id="ARBA00010619"/>
    </source>
</evidence>
<comment type="similarity">
    <text evidence="1">Belongs to the SMARCD family.</text>
</comment>
<dbReference type="FunFam" id="1.10.245.10:FF:000001">
    <property type="entry name" value="SWI/SNF-related matrix-associated regulator of chromatin subfamily D member 3 isoform 1"/>
    <property type="match status" value="1"/>
</dbReference>
<evidence type="ECO:0000259" key="4">
    <source>
        <dbReference type="PROSITE" id="PS51925"/>
    </source>
</evidence>
<evidence type="ECO:0000313" key="5">
    <source>
        <dbReference type="Ensembl" id="ENSOTSP00005112295.1"/>
    </source>
</evidence>
<dbReference type="PROSITE" id="PS51925">
    <property type="entry name" value="SWIB_MDM2"/>
    <property type="match status" value="1"/>
</dbReference>
<sequence>MATEETAGGARKATKSKLFEFLVHGVRPGMPSGARMPHQGAPMGPPGPPFGGSPAVRPGLPAPVMEPSRKRPAPSQQVQQQQNVQNRARKKPVGFPGANEMPARQMDMRDAQSDPTLGSKILADGLGSTLSVTIVTCSRFPSSLRLSLPLCSAKRRKMADKILPQRIRELVPESQAYMDLLAFERKLDQTIMRKRVDIQEALKRPMKQKRKLRLYISNTFNPAKPDADDSDGSIASWELRVEGKLLDDPGKLKRKFSSFFKSLVIELDKDLYGPDNHLVEWHRTPTTQETDGFQVKRPGDVSVRCTLLLMLDYQPPQFKLDPRLARLLGIHTQTRSCIIQALWQYVKTNKLQDSHDKEYINCDKYFQQIFDCPRLKFSEIPQRLTNLLLPPDPIVINHVISVDPNDQKKTACYDIDVEVEDPLKSQMSSFLLSTANQQEIASLDNKIHETIESINQLKIQRDFMLSFSRDPKGYIQDWLKSQSRDLKLMTDVVGNPEEERRAEFYHEPWSQEAVSRYFYSKIQQRRQELEQALAVRNT</sequence>
<keyword evidence="2" id="KW-0597">Phosphoprotein</keyword>
<reference evidence="5" key="2">
    <citation type="submission" date="2025-08" db="UniProtKB">
        <authorList>
            <consortium name="Ensembl"/>
        </authorList>
    </citation>
    <scope>IDENTIFICATION</scope>
</reference>
<dbReference type="InterPro" id="IPR038043">
    <property type="entry name" value="SMARCD3_SWIB_dom"/>
</dbReference>
<dbReference type="GeneTree" id="ENSGT00940000158945"/>